<dbReference type="EMBL" id="JAWDJR010000023">
    <property type="protein sequence ID" value="KAK9953094.1"/>
    <property type="molecule type" value="Genomic_DNA"/>
</dbReference>
<reference evidence="11 12" key="1">
    <citation type="submission" date="2024-05" db="EMBL/GenBank/DDBJ databases">
        <title>A high-quality chromosomal-level genome assembly of Topmouth culter (Culter alburnus).</title>
        <authorList>
            <person name="Zhao H."/>
        </authorList>
    </citation>
    <scope>NUCLEOTIDE SEQUENCE [LARGE SCALE GENOMIC DNA]</scope>
    <source>
        <strain evidence="11">CATC2023</strain>
        <tissue evidence="11">Muscle</tissue>
    </source>
</reference>
<evidence type="ECO:0000256" key="6">
    <source>
        <dbReference type="ARBA" id="ARBA00022782"/>
    </source>
</evidence>
<proteinExistence type="predicted"/>
<gene>
    <name evidence="11" type="ORF">ABG768_017117</name>
</gene>
<dbReference type="Proteomes" id="UP001479290">
    <property type="component" value="Unassembled WGS sequence"/>
</dbReference>
<dbReference type="AlphaFoldDB" id="A0AAW1YVD8"/>
<dbReference type="Gene3D" id="3.10.450.10">
    <property type="match status" value="1"/>
</dbReference>
<evidence type="ECO:0000313" key="12">
    <source>
        <dbReference type="Proteomes" id="UP001479290"/>
    </source>
</evidence>
<comment type="subcellular location">
    <subcellularLocation>
        <location evidence="1">Secreted</location>
    </subcellularLocation>
</comment>
<keyword evidence="3" id="KW-0145">Chemotaxis</keyword>
<keyword evidence="5 10" id="KW-0732">Signal</keyword>
<dbReference type="PANTHER" id="PTHR15106">
    <property type="entry name" value="RETINOIC ACID RECEPTOR RESPONDER PROTEIN 2"/>
    <property type="match status" value="1"/>
</dbReference>
<accession>A0AAW1YVD8</accession>
<comment type="caution">
    <text evidence="11">The sequence shown here is derived from an EMBL/GenBank/DDBJ whole genome shotgun (WGS) entry which is preliminary data.</text>
</comment>
<evidence type="ECO:0000256" key="3">
    <source>
        <dbReference type="ARBA" id="ARBA00022500"/>
    </source>
</evidence>
<keyword evidence="6" id="KW-0221">Differentiation</keyword>
<evidence type="ECO:0000256" key="10">
    <source>
        <dbReference type="SAM" id="SignalP"/>
    </source>
</evidence>
<name>A0AAW1YVD8_CULAL</name>
<dbReference type="GO" id="GO:0030154">
    <property type="term" value="P:cell differentiation"/>
    <property type="evidence" value="ECO:0007669"/>
    <property type="project" value="UniProtKB-KW"/>
</dbReference>
<evidence type="ECO:0000313" key="11">
    <source>
        <dbReference type="EMBL" id="KAK9953094.1"/>
    </source>
</evidence>
<feature type="signal peptide" evidence="10">
    <location>
        <begin position="1"/>
        <end position="19"/>
    </location>
</feature>
<keyword evidence="7" id="KW-1015">Disulfide bond</keyword>
<dbReference type="InterPro" id="IPR046350">
    <property type="entry name" value="Cystatin_sf"/>
</dbReference>
<evidence type="ECO:0000256" key="2">
    <source>
        <dbReference type="ARBA" id="ARBA00018808"/>
    </source>
</evidence>
<keyword evidence="4" id="KW-0964">Secreted</keyword>
<dbReference type="GO" id="GO:0005102">
    <property type="term" value="F:signaling receptor binding"/>
    <property type="evidence" value="ECO:0007669"/>
    <property type="project" value="InterPro"/>
</dbReference>
<protein>
    <recommendedName>
        <fullName evidence="2">Retinoic acid receptor responder protein 2</fullName>
    </recommendedName>
    <alternativeName>
        <fullName evidence="9">Chemerin</fullName>
    </alternativeName>
</protein>
<evidence type="ECO:0000256" key="7">
    <source>
        <dbReference type="ARBA" id="ARBA00023157"/>
    </source>
</evidence>
<keyword evidence="8" id="KW-0395">Inflammatory response</keyword>
<evidence type="ECO:0000256" key="9">
    <source>
        <dbReference type="ARBA" id="ARBA00032785"/>
    </source>
</evidence>
<evidence type="ECO:0000256" key="5">
    <source>
        <dbReference type="ARBA" id="ARBA00022729"/>
    </source>
</evidence>
<evidence type="ECO:0000256" key="8">
    <source>
        <dbReference type="ARBA" id="ARBA00023198"/>
    </source>
</evidence>
<dbReference type="InterPro" id="IPR029562">
    <property type="entry name" value="Chemerin"/>
</dbReference>
<dbReference type="PANTHER" id="PTHR15106:SF2">
    <property type="entry name" value="RETINOIC ACID RECEPTOR RESPONDER PROTEIN 2"/>
    <property type="match status" value="1"/>
</dbReference>
<sequence length="160" mass="17819">MALLLLVVLLTAGVSLNDAEDSFRKLPDIYKKGVELALHQINEHDDIQNHFLFFKAIHQAEIKAGFGVTYIYHNFYLKATTCQRGTENADTTTCAFRNDRPLIDCVICYKASAGEIGGKTYLNCMNRRALSKDIKREREIGCYQAGFGSLTPTPVAHTGS</sequence>
<dbReference type="GO" id="GO:0005576">
    <property type="term" value="C:extracellular region"/>
    <property type="evidence" value="ECO:0007669"/>
    <property type="project" value="UniProtKB-SubCell"/>
</dbReference>
<dbReference type="SUPFAM" id="SSF54403">
    <property type="entry name" value="Cystatin/monellin"/>
    <property type="match status" value="1"/>
</dbReference>
<dbReference type="GO" id="GO:0050994">
    <property type="term" value="P:regulation of lipid catabolic process"/>
    <property type="evidence" value="ECO:0007669"/>
    <property type="project" value="InterPro"/>
</dbReference>
<feature type="chain" id="PRO_5043385400" description="Retinoic acid receptor responder protein 2" evidence="10">
    <location>
        <begin position="20"/>
        <end position="160"/>
    </location>
</feature>
<dbReference type="GO" id="GO:0006935">
    <property type="term" value="P:chemotaxis"/>
    <property type="evidence" value="ECO:0007669"/>
    <property type="project" value="UniProtKB-KW"/>
</dbReference>
<dbReference type="GO" id="GO:0006954">
    <property type="term" value="P:inflammatory response"/>
    <property type="evidence" value="ECO:0007669"/>
    <property type="project" value="UniProtKB-KW"/>
</dbReference>
<evidence type="ECO:0000256" key="1">
    <source>
        <dbReference type="ARBA" id="ARBA00004613"/>
    </source>
</evidence>
<organism evidence="11 12">
    <name type="scientific">Culter alburnus</name>
    <name type="common">Topmouth culter</name>
    <dbReference type="NCBI Taxonomy" id="194366"/>
    <lineage>
        <taxon>Eukaryota</taxon>
        <taxon>Metazoa</taxon>
        <taxon>Chordata</taxon>
        <taxon>Craniata</taxon>
        <taxon>Vertebrata</taxon>
        <taxon>Euteleostomi</taxon>
        <taxon>Actinopterygii</taxon>
        <taxon>Neopterygii</taxon>
        <taxon>Teleostei</taxon>
        <taxon>Ostariophysi</taxon>
        <taxon>Cypriniformes</taxon>
        <taxon>Xenocyprididae</taxon>
        <taxon>Xenocypridinae</taxon>
        <taxon>Culter</taxon>
    </lineage>
</organism>
<keyword evidence="12" id="KW-1185">Reference proteome</keyword>
<evidence type="ECO:0000256" key="4">
    <source>
        <dbReference type="ARBA" id="ARBA00022525"/>
    </source>
</evidence>